<keyword evidence="3 7" id="KW-0812">Transmembrane</keyword>
<comment type="subcellular location">
    <subcellularLocation>
        <location evidence="7">Cell membrane</location>
        <topology evidence="7">Multi-pass membrane protein</topology>
    </subcellularLocation>
</comment>
<accession>A0A376CLC7</accession>
<keyword evidence="5 7" id="KW-0472">Membrane</keyword>
<dbReference type="GO" id="GO:0051301">
    <property type="term" value="P:cell division"/>
    <property type="evidence" value="ECO:0007669"/>
    <property type="project" value="UniProtKB-UniRule"/>
</dbReference>
<evidence type="ECO:0000256" key="5">
    <source>
        <dbReference type="ARBA" id="ARBA00023136"/>
    </source>
</evidence>
<feature type="transmembrane region" description="Helical" evidence="7">
    <location>
        <begin position="33"/>
        <end position="56"/>
    </location>
</feature>
<reference evidence="9 10" key="1">
    <citation type="submission" date="2018-06" db="EMBL/GenBank/DDBJ databases">
        <authorList>
            <consortium name="Pathogen Informatics"/>
            <person name="Doyle S."/>
        </authorList>
    </citation>
    <scope>NUCLEOTIDE SEQUENCE [LARGE SCALE GENOMIC DNA]</scope>
    <source>
        <strain evidence="9 10">NCTC11862</strain>
    </source>
</reference>
<evidence type="ECO:0000256" key="2">
    <source>
        <dbReference type="ARBA" id="ARBA00022618"/>
    </source>
</evidence>
<dbReference type="HAMAP" id="MF_00631">
    <property type="entry name" value="CrgA"/>
    <property type="match status" value="1"/>
</dbReference>
<proteinExistence type="inferred from homology"/>
<comment type="function">
    <text evidence="7">Involved in cell division.</text>
</comment>
<dbReference type="Pfam" id="PF06781">
    <property type="entry name" value="CrgA"/>
    <property type="match status" value="1"/>
</dbReference>
<keyword evidence="1 7" id="KW-1003">Cell membrane</keyword>
<feature type="region of interest" description="Disordered" evidence="8">
    <location>
        <begin position="1"/>
        <end position="22"/>
    </location>
</feature>
<evidence type="ECO:0000256" key="4">
    <source>
        <dbReference type="ARBA" id="ARBA00022989"/>
    </source>
</evidence>
<dbReference type="AlphaFoldDB" id="A0A376CLC7"/>
<organism evidence="9 10">
    <name type="scientific">Corynebacterium pilosum</name>
    <dbReference type="NCBI Taxonomy" id="35756"/>
    <lineage>
        <taxon>Bacteria</taxon>
        <taxon>Bacillati</taxon>
        <taxon>Actinomycetota</taxon>
        <taxon>Actinomycetes</taxon>
        <taxon>Mycobacteriales</taxon>
        <taxon>Corynebacteriaceae</taxon>
        <taxon>Corynebacterium</taxon>
    </lineage>
</organism>
<keyword evidence="4 7" id="KW-1133">Transmembrane helix</keyword>
<evidence type="ECO:0000256" key="1">
    <source>
        <dbReference type="ARBA" id="ARBA00022475"/>
    </source>
</evidence>
<sequence length="89" mass="9789">MPKAKVTKTPVTSTTSTGTSRTPVKINTGGTPMWYKVIMFGFMIAGLAWLVVNYLAGDQIQFMLELGPWNYLIGFGGLIIGLLMTMGWR</sequence>
<name>A0A376CLC7_9CORY</name>
<feature type="transmembrane region" description="Helical" evidence="7">
    <location>
        <begin position="68"/>
        <end position="88"/>
    </location>
</feature>
<gene>
    <name evidence="7" type="primary">crgA</name>
    <name evidence="9" type="ORF">NCTC11862_01034</name>
</gene>
<dbReference type="NCBIfam" id="NF001194">
    <property type="entry name" value="PRK00159.1"/>
    <property type="match status" value="1"/>
</dbReference>
<evidence type="ECO:0000256" key="3">
    <source>
        <dbReference type="ARBA" id="ARBA00022692"/>
    </source>
</evidence>
<evidence type="ECO:0000256" key="8">
    <source>
        <dbReference type="SAM" id="MobiDB-lite"/>
    </source>
</evidence>
<dbReference type="EMBL" id="UFXQ01000001">
    <property type="protein sequence ID" value="STC69250.1"/>
    <property type="molecule type" value="Genomic_DNA"/>
</dbReference>
<evidence type="ECO:0000313" key="9">
    <source>
        <dbReference type="EMBL" id="STC69250.1"/>
    </source>
</evidence>
<keyword evidence="6 7" id="KW-0131">Cell cycle</keyword>
<dbReference type="Proteomes" id="UP000254467">
    <property type="component" value="Unassembled WGS sequence"/>
</dbReference>
<dbReference type="InterPro" id="IPR009619">
    <property type="entry name" value="CrgA"/>
</dbReference>
<dbReference type="STRING" id="35756.GCA_001044155_00271"/>
<dbReference type="RefSeq" id="WP_018581840.1">
    <property type="nucleotide sequence ID" value="NZ_LDYD01000016.1"/>
</dbReference>
<protein>
    <recommendedName>
        <fullName evidence="7">Cell division protein CrgA</fullName>
    </recommendedName>
</protein>
<keyword evidence="2 7" id="KW-0132">Cell division</keyword>
<evidence type="ECO:0000313" key="10">
    <source>
        <dbReference type="Proteomes" id="UP000254467"/>
    </source>
</evidence>
<comment type="similarity">
    <text evidence="7">Belongs to the CrgA family.</text>
</comment>
<keyword evidence="10" id="KW-1185">Reference proteome</keyword>
<dbReference type="OrthoDB" id="5189646at2"/>
<evidence type="ECO:0000256" key="7">
    <source>
        <dbReference type="HAMAP-Rule" id="MF_00631"/>
    </source>
</evidence>
<evidence type="ECO:0000256" key="6">
    <source>
        <dbReference type="ARBA" id="ARBA00023306"/>
    </source>
</evidence>
<dbReference type="GO" id="GO:0005886">
    <property type="term" value="C:plasma membrane"/>
    <property type="evidence" value="ECO:0007669"/>
    <property type="project" value="UniProtKB-SubCell"/>
</dbReference>